<evidence type="ECO:0000256" key="9">
    <source>
        <dbReference type="ARBA" id="ARBA00023221"/>
    </source>
</evidence>
<organism evidence="16 17">
    <name type="scientific">Purpureocillium lilacinum</name>
    <name type="common">Paecilomyces lilacinus</name>
    <dbReference type="NCBI Taxonomy" id="33203"/>
    <lineage>
        <taxon>Eukaryota</taxon>
        <taxon>Fungi</taxon>
        <taxon>Dikarya</taxon>
        <taxon>Ascomycota</taxon>
        <taxon>Pezizomycotina</taxon>
        <taxon>Sordariomycetes</taxon>
        <taxon>Hypocreomycetidae</taxon>
        <taxon>Hypocreales</taxon>
        <taxon>Ophiocordycipitaceae</taxon>
        <taxon>Purpureocillium</taxon>
    </lineage>
</organism>
<evidence type="ECO:0000256" key="6">
    <source>
        <dbReference type="ARBA" id="ARBA00023011"/>
    </source>
</evidence>
<evidence type="ECO:0000256" key="12">
    <source>
        <dbReference type="PROSITE-ProRule" id="PRU01022"/>
    </source>
</evidence>
<proteinExistence type="inferred from homology"/>
<dbReference type="InterPro" id="IPR030384">
    <property type="entry name" value="MeTrfase_SMT"/>
</dbReference>
<evidence type="ECO:0000256" key="4">
    <source>
        <dbReference type="ARBA" id="ARBA00022691"/>
    </source>
</evidence>
<dbReference type="PANTHER" id="PTHR44068:SF1">
    <property type="entry name" value="HYPOTHETICAL LOC100005854"/>
    <property type="match status" value="1"/>
</dbReference>
<keyword evidence="8 13" id="KW-1207">Sterol metabolism</keyword>
<dbReference type="SUPFAM" id="SSF53335">
    <property type="entry name" value="S-adenosyl-L-methionine-dependent methyltransferases"/>
    <property type="match status" value="1"/>
</dbReference>
<dbReference type="InterPro" id="IPR013705">
    <property type="entry name" value="Sterol_MeTrfase_C"/>
</dbReference>
<dbReference type="Gene3D" id="3.40.50.150">
    <property type="entry name" value="Vaccinia Virus protein VP39"/>
    <property type="match status" value="1"/>
</dbReference>
<evidence type="ECO:0000256" key="7">
    <source>
        <dbReference type="ARBA" id="ARBA00023098"/>
    </source>
</evidence>
<evidence type="ECO:0000256" key="11">
    <source>
        <dbReference type="ARBA" id="ARBA00038188"/>
    </source>
</evidence>
<evidence type="ECO:0000313" key="16">
    <source>
        <dbReference type="EMBL" id="PWI77002.1"/>
    </source>
</evidence>
<dbReference type="SUPFAM" id="SSF56399">
    <property type="entry name" value="ADP-ribosylation"/>
    <property type="match status" value="1"/>
</dbReference>
<feature type="region of interest" description="Disordered" evidence="14">
    <location>
        <begin position="952"/>
        <end position="994"/>
    </location>
</feature>
<evidence type="ECO:0000256" key="3">
    <source>
        <dbReference type="ARBA" id="ARBA00022679"/>
    </source>
</evidence>
<feature type="compositionally biased region" description="Basic and acidic residues" evidence="14">
    <location>
        <begin position="952"/>
        <end position="965"/>
    </location>
</feature>
<keyword evidence="7 13" id="KW-0443">Lipid metabolism</keyword>
<dbReference type="GO" id="GO:0032259">
    <property type="term" value="P:methylation"/>
    <property type="evidence" value="ECO:0007669"/>
    <property type="project" value="UniProtKB-KW"/>
</dbReference>
<keyword evidence="2 12" id="KW-0489">Methyltransferase</keyword>
<evidence type="ECO:0000256" key="8">
    <source>
        <dbReference type="ARBA" id="ARBA00023166"/>
    </source>
</evidence>
<gene>
    <name evidence="16" type="ORF">PCL_04196</name>
</gene>
<dbReference type="CDD" id="cd02440">
    <property type="entry name" value="AdoMet_MTases"/>
    <property type="match status" value="1"/>
</dbReference>
<keyword evidence="5 13" id="KW-0752">Steroid biosynthesis</keyword>
<keyword evidence="3 12" id="KW-0808">Transferase</keyword>
<evidence type="ECO:0000256" key="2">
    <source>
        <dbReference type="ARBA" id="ARBA00022603"/>
    </source>
</evidence>
<evidence type="ECO:0000313" key="17">
    <source>
        <dbReference type="Proteomes" id="UP000245956"/>
    </source>
</evidence>
<dbReference type="EC" id="2.1.1.-" evidence="13"/>
<dbReference type="InterPro" id="IPR050447">
    <property type="entry name" value="Erg6_SMT_methyltransf"/>
</dbReference>
<dbReference type="EMBL" id="LCWV01000001">
    <property type="protein sequence ID" value="PWI77002.1"/>
    <property type="molecule type" value="Genomic_DNA"/>
</dbReference>
<comment type="function">
    <text evidence="13">Catalyzes the transfer of methyl groups from S-adenosyl-methionine to the C-24 of sterols.</text>
</comment>
<evidence type="ECO:0000256" key="1">
    <source>
        <dbReference type="ARBA" id="ARBA00022516"/>
    </source>
</evidence>
<comment type="caution">
    <text evidence="16">The sequence shown here is derived from an EMBL/GenBank/DDBJ whole genome shotgun (WGS) entry which is preliminary data.</text>
</comment>
<evidence type="ECO:0000256" key="14">
    <source>
        <dbReference type="SAM" id="MobiDB-lite"/>
    </source>
</evidence>
<accession>A0A2U3ER84</accession>
<keyword evidence="4 12" id="KW-0949">S-adenosyl-L-methionine</keyword>
<dbReference type="Pfam" id="PF08498">
    <property type="entry name" value="Sterol_MT_C"/>
    <property type="match status" value="1"/>
</dbReference>
<dbReference type="PANTHER" id="PTHR44068">
    <property type="entry name" value="ZGC:194242"/>
    <property type="match status" value="1"/>
</dbReference>
<comment type="pathway">
    <text evidence="10">Steroid metabolism; ergosterol biosynthesis.</text>
</comment>
<keyword evidence="6 13" id="KW-0756">Sterol biosynthesis</keyword>
<dbReference type="GO" id="GO:0003838">
    <property type="term" value="F:sterol 24-C-methyltransferase activity"/>
    <property type="evidence" value="ECO:0007669"/>
    <property type="project" value="UniProtKB-ARBA"/>
</dbReference>
<protein>
    <recommendedName>
        <fullName evidence="13">Sterol 24-C-methyltransferase</fullName>
        <ecNumber evidence="13">2.1.1.-</ecNumber>
    </recommendedName>
    <alternativeName>
        <fullName evidence="13">Delta(24)-sterol C-methyltransferase</fullName>
    </alternativeName>
</protein>
<dbReference type="FunFam" id="3.40.50.150:FF:000121">
    <property type="entry name" value="Sterol 24-C-methyltransferase"/>
    <property type="match status" value="1"/>
</dbReference>
<evidence type="ECO:0000256" key="13">
    <source>
        <dbReference type="RuleBase" id="RU362025"/>
    </source>
</evidence>
<keyword evidence="1 13" id="KW-0444">Lipid biosynthesis</keyword>
<dbReference type="GO" id="GO:0005783">
    <property type="term" value="C:endoplasmic reticulum"/>
    <property type="evidence" value="ECO:0007669"/>
    <property type="project" value="TreeGrafter"/>
</dbReference>
<name>A0A2U3ER84_PURLI</name>
<evidence type="ECO:0000256" key="5">
    <source>
        <dbReference type="ARBA" id="ARBA00022955"/>
    </source>
</evidence>
<keyword evidence="9 13" id="KW-0753">Steroid metabolism</keyword>
<evidence type="ECO:0000256" key="10">
    <source>
        <dbReference type="ARBA" id="ARBA00029435"/>
    </source>
</evidence>
<dbReference type="InterPro" id="IPR029063">
    <property type="entry name" value="SAM-dependent_MTases_sf"/>
</dbReference>
<sequence length="1008" mass="112607">MVSSTASNLEREDHNRDAAFNKAMHGKSAQARGGIAAMFSKGADAKKAAVDEYFKHWDNKPAANETAEERAARTAEYATLTRHYYNLATDLYEYGWGQSFHFCRFSVGEPFYQAIARHEHYLAHSMGIKEGMKVLDVGCGVGGPAREIAKFTGAHITGLNNNDYQIERATHYAAKEGLSNQLDFVKGDFMQMSFEDNTFDAVYAIEATVHAPTLEGIYSEIFRVLKPGGIFGVYEWLMTDEYDNNNLHHREIRLGIEQGDGISNMCKVSEALDAIKAAGFELLRNEDLADRPDPSPWYWPLSGELRYIQSVGDIFTIVRMTTWGRTIAHNLAGFLEMIKIAPAGTKKTADSLALAADCLVAGGREKLFTPMYLMVGRKPAQNSVGTDDTTYMTEHRDDLHNQHQFRYWLRYTPREIYKLSAHLAGPVAMAEAGEPSDDDLVQLSVLRDEETDGLVEAGHLGADRRWDAPLESTVTFEYGEMALHITPGPAYPIAQPTWEICNRSMPVEPVDALRRRLRGIIAEGTLVNTLERLHAWVDACDGSEFDYSKVVTLMVEEANRAMELFRAERLRKTPVKKTRHATPRLDFDIKQGVDMRTLSCSELAQRYLGVTPQAVAGMIPPRYRVQHVEEVLRKDLAVGFDRALAQLRTQLSSLPLSTLRRHAPPQLCHRSARVADYVEHLSRPRLTFHGTQRRFVSSIVRHGFLRPGMRDPATGAEHGVRCGATYGRGIYSSPDAGFGLAYADRWCGRTTPGSYFGVKLIVCATLMGRARLMFRDDGWRDSDEPHEGADSHVANGGLEYVVFDPPRILPVYVVHLDWGDGDNAGFFEDVPDDPAEYAAWAAAQASKARGKTHPRLHDGEAPSQLFAGDRQRAKEAVFARAAKYFPYGYGPASGTKFQVLEVGEVSEDEEDYGEYQEQRVVDETGRRHDGDVGGGLGAGGYWSWQKMGELEDHGEEGVERDEYLAQKRAHGPSWSDVLLPEEGEQQKGEDVEDDEYEFCLGRLMGAEE</sequence>
<dbReference type="Proteomes" id="UP000245956">
    <property type="component" value="Unassembled WGS sequence"/>
</dbReference>
<dbReference type="InterPro" id="IPR013216">
    <property type="entry name" value="Methyltransf_11"/>
</dbReference>
<dbReference type="GO" id="GO:0006696">
    <property type="term" value="P:ergosterol biosynthetic process"/>
    <property type="evidence" value="ECO:0007669"/>
    <property type="project" value="TreeGrafter"/>
</dbReference>
<dbReference type="AlphaFoldDB" id="A0A2U3ER84"/>
<dbReference type="Gene3D" id="3.90.228.10">
    <property type="match status" value="1"/>
</dbReference>
<evidence type="ECO:0000259" key="15">
    <source>
        <dbReference type="PROSITE" id="PS51685"/>
    </source>
</evidence>
<comment type="similarity">
    <text evidence="11 12 13">Belongs to the class I-like SAM-binding methyltransferase superfamily. Erg6/SMT family.</text>
</comment>
<feature type="domain" description="SAM-dependent methyltransferase Erg6/SMT-type" evidence="15">
    <location>
        <begin position="84"/>
        <end position="379"/>
    </location>
</feature>
<dbReference type="Pfam" id="PF08241">
    <property type="entry name" value="Methyltransf_11"/>
    <property type="match status" value="1"/>
</dbReference>
<reference evidence="16 17" key="1">
    <citation type="journal article" date="2016" name="Front. Microbiol.">
        <title>Genome and transcriptome sequences reveal the specific parasitism of the nematophagous Purpureocillium lilacinum 36-1.</title>
        <authorList>
            <person name="Xie J."/>
            <person name="Li S."/>
            <person name="Mo C."/>
            <person name="Xiao X."/>
            <person name="Peng D."/>
            <person name="Wang G."/>
            <person name="Xiao Y."/>
        </authorList>
    </citation>
    <scope>NUCLEOTIDE SEQUENCE [LARGE SCALE GENOMIC DNA]</scope>
    <source>
        <strain evidence="16 17">36-1</strain>
    </source>
</reference>
<dbReference type="PROSITE" id="PS51685">
    <property type="entry name" value="SAM_MT_ERG6_SMT"/>
    <property type="match status" value="1"/>
</dbReference>